<reference evidence="7 8" key="1">
    <citation type="submission" date="2016-04" db="EMBL/GenBank/DDBJ databases">
        <title>Complete genome sequence of Thermococcus siculi type strain RG-20.</title>
        <authorList>
            <person name="Oger P.M."/>
        </authorList>
    </citation>
    <scope>NUCLEOTIDE SEQUENCE [LARGE SCALE GENOMIC DNA]</scope>
    <source>
        <strain evidence="7 8">RG-20</strain>
    </source>
</reference>
<evidence type="ECO:0000256" key="5">
    <source>
        <dbReference type="ARBA" id="ARBA00023136"/>
    </source>
</evidence>
<evidence type="ECO:0000256" key="2">
    <source>
        <dbReference type="ARBA" id="ARBA00022475"/>
    </source>
</evidence>
<keyword evidence="2" id="KW-1003">Cell membrane</keyword>
<evidence type="ECO:0000256" key="3">
    <source>
        <dbReference type="ARBA" id="ARBA00022692"/>
    </source>
</evidence>
<evidence type="ECO:0000256" key="4">
    <source>
        <dbReference type="ARBA" id="ARBA00022989"/>
    </source>
</evidence>
<keyword evidence="5 6" id="KW-0472">Membrane</keyword>
<evidence type="ECO:0000313" key="7">
    <source>
        <dbReference type="EMBL" id="ASJ09632.1"/>
    </source>
</evidence>
<accession>A0A2Z2MMM2</accession>
<dbReference type="Pfam" id="PF06146">
    <property type="entry name" value="PsiE"/>
    <property type="match status" value="1"/>
</dbReference>
<feature type="transmembrane region" description="Helical" evidence="6">
    <location>
        <begin position="12"/>
        <end position="36"/>
    </location>
</feature>
<name>A0A2Z2MMM2_9EURY</name>
<feature type="transmembrane region" description="Helical" evidence="6">
    <location>
        <begin position="86"/>
        <end position="103"/>
    </location>
</feature>
<dbReference type="AlphaFoldDB" id="A0A2Z2MMM2"/>
<dbReference type="Proteomes" id="UP000250125">
    <property type="component" value="Chromosome"/>
</dbReference>
<dbReference type="RefSeq" id="WP_232462001.1">
    <property type="nucleotide sequence ID" value="NZ_CP015103.1"/>
</dbReference>
<feature type="transmembrane region" description="Helical" evidence="6">
    <location>
        <begin position="56"/>
        <end position="79"/>
    </location>
</feature>
<feature type="transmembrane region" description="Helical" evidence="6">
    <location>
        <begin position="109"/>
        <end position="128"/>
    </location>
</feature>
<protein>
    <recommendedName>
        <fullName evidence="9">Phosphate-starvation-inducible E-like protein</fullName>
    </recommendedName>
</protein>
<comment type="subcellular location">
    <subcellularLocation>
        <location evidence="1">Cell membrane</location>
        <topology evidence="1">Multi-pass membrane protein</topology>
    </subcellularLocation>
</comment>
<keyword evidence="8" id="KW-1185">Reference proteome</keyword>
<dbReference type="GeneID" id="33318668"/>
<dbReference type="GO" id="GO:0005886">
    <property type="term" value="C:plasma membrane"/>
    <property type="evidence" value="ECO:0007669"/>
    <property type="project" value="UniProtKB-SubCell"/>
</dbReference>
<dbReference type="EMBL" id="CP015103">
    <property type="protein sequence ID" value="ASJ09632.1"/>
    <property type="molecule type" value="Genomic_DNA"/>
</dbReference>
<keyword evidence="3 6" id="KW-0812">Transmembrane</keyword>
<evidence type="ECO:0008006" key="9">
    <source>
        <dbReference type="Google" id="ProtNLM"/>
    </source>
</evidence>
<organism evidence="7 8">
    <name type="scientific">Thermococcus siculi</name>
    <dbReference type="NCBI Taxonomy" id="72803"/>
    <lineage>
        <taxon>Archaea</taxon>
        <taxon>Methanobacteriati</taxon>
        <taxon>Methanobacteriota</taxon>
        <taxon>Thermococci</taxon>
        <taxon>Thermococcales</taxon>
        <taxon>Thermococcaceae</taxon>
        <taxon>Thermococcus</taxon>
    </lineage>
</organism>
<proteinExistence type="predicted"/>
<keyword evidence="4 6" id="KW-1133">Transmembrane helix</keyword>
<dbReference type="KEGG" id="tsl:A3L11_10470"/>
<dbReference type="InterPro" id="IPR020948">
    <property type="entry name" value="P_starv_induced_PsiE-like"/>
</dbReference>
<sequence>MRENPTKIEMKILRALSATFDLVVIILGALTMLYVMRMLWDFAVEAIGKRTTPEEALHAIVLVLIFLEIFEIISMYVRYHHVPMKNVVEIGVLALVKELLVTLDLKDLGWQMLVAIAILIAAMGWVYTRERQREDARQRFMIEHNIKETDQQAEAD</sequence>
<evidence type="ECO:0000256" key="6">
    <source>
        <dbReference type="SAM" id="Phobius"/>
    </source>
</evidence>
<evidence type="ECO:0000256" key="1">
    <source>
        <dbReference type="ARBA" id="ARBA00004651"/>
    </source>
</evidence>
<gene>
    <name evidence="7" type="ORF">A3L11_10470</name>
</gene>
<evidence type="ECO:0000313" key="8">
    <source>
        <dbReference type="Proteomes" id="UP000250125"/>
    </source>
</evidence>